<dbReference type="CDD" id="cd01644">
    <property type="entry name" value="RT_pepA17"/>
    <property type="match status" value="1"/>
</dbReference>
<evidence type="ECO:0000259" key="1">
    <source>
        <dbReference type="PROSITE" id="PS50175"/>
    </source>
</evidence>
<dbReference type="GeneID" id="113500532"/>
<dbReference type="PANTHER" id="PTHR47331:SF1">
    <property type="entry name" value="GAG-LIKE PROTEIN"/>
    <property type="match status" value="1"/>
</dbReference>
<dbReference type="PROSITE" id="PS50994">
    <property type="entry name" value="INTEGRASE"/>
    <property type="match status" value="1"/>
</dbReference>
<accession>A0A7E5WA05</accession>
<dbReference type="InParanoid" id="A0A7E5WA05"/>
<dbReference type="Pfam" id="PF17921">
    <property type="entry name" value="Integrase_H2C2"/>
    <property type="match status" value="1"/>
</dbReference>
<dbReference type="InterPro" id="IPR040676">
    <property type="entry name" value="DUF5641"/>
</dbReference>
<evidence type="ECO:0000313" key="3">
    <source>
        <dbReference type="Proteomes" id="UP000322000"/>
    </source>
</evidence>
<reference evidence="4" key="1">
    <citation type="submission" date="2025-08" db="UniProtKB">
        <authorList>
            <consortium name="RefSeq"/>
        </authorList>
    </citation>
    <scope>IDENTIFICATION</scope>
</reference>
<gene>
    <name evidence="4" type="primary">LOC113500532</name>
</gene>
<dbReference type="Proteomes" id="UP000322000">
    <property type="component" value="Chromosome 1"/>
</dbReference>
<dbReference type="InterPro" id="IPR012337">
    <property type="entry name" value="RNaseH-like_sf"/>
</dbReference>
<protein>
    <submittedName>
        <fullName evidence="4">Uncharacterized protein LOC113500532</fullName>
    </submittedName>
</protein>
<dbReference type="InterPro" id="IPR001995">
    <property type="entry name" value="Peptidase_A2_cat"/>
</dbReference>
<feature type="domain" description="Integrase catalytic" evidence="2">
    <location>
        <begin position="1202"/>
        <end position="1395"/>
    </location>
</feature>
<proteinExistence type="predicted"/>
<sequence length="1581" mass="178748">MECLNGLKNLGIDISTWDIIIIHIISSKLDFESRKQWETKLSSKDELPVLLEFKDFLEARFRALEFLNAGTNKPTASVIKKATTHHVISTDNKPNEVTCPFCEEGHKIAHCKKFAKESYEARHNFVQTRRLCFNCLNSNHSIKFCRHNGSCRICKRRHHSLLHPQSVSNSAVPNENSHIATEVKSAVSRVQASFSEDESSPSNLVSYFSKGSLPKQVLLATALVEAQTRSGSTQLLRVLLDQGSQASFIAESAVQLLGLKKTPVKTVISGIGGEKSAFASKYAVTVTIHSRLDPSFSIQVHAFVLGSITSILPSKKLEVFSWPELTQITLADPDFHTPSKIDILLGAEIYGQVLRDGLIKSSPNAPIAQNTVLGWILSGQISTSDDPIHCHYVIHSNSDQADDNALLRQFWEIESVIPDQKILSDEEQRCENIFAQTTHRDKEGRYVVNLPFRDQDPQCQYGSSRDLAIRRFHLLENKFKRNPEVKARYSEVFQEYIDLGHMEPVPSDELNNISAVYLPHHAVVREDKTTTKVRIVFDASMKGLNGVSLNDDLMVGPRLQPPLRHIIMRWRMHPISLCADIVKMYRQVKVSSEHAEFQRVVWRDDPESVIKEYKLVRVTFGTAAAPYLAVKSLQQVAIDEGGSYPDVSEIIKNDFYVDDLMTGCQTVDQGLHLHERLTEVLTKGQFPLQKWVSSCNELNERIQGHAERTKQKEEQERDIKLDSVVKILGISWDRQSDECKYSVQLPPQQFPVTKRRVISDIARLFDPLGWVAPCIIISKIFIQKLWLSGLDWDAELTPDLLSEWETYRASLVETNKISIPRWINTKADDSLMELHGFCDASIAAYAAVVYVRTIDAEGKIHVNLITARTKVAPVKQQSVPRLELMGAVLLSELIIEVARVMKISPPHIHAWTDSSIVLAWLSKHPSHWTTFVGNRVSTILSRIDNSHWAHVQSTHNPADLASRGLTPQELACSSLWSQGPPWLHEETIEYSRPKSIVTNTEKRTIKVHVATETQQEVPVWTKYSTLQRLVRVIAYCRRVLRWKDQGGQRHDKYLTPEEIQDATKTCIRHVQRQEFDEEMKDIRMKGSVKPKSKLRCLCPVIDDEGILRVKGRIQNANLDEAVKHPIILPSNRHFTDLIIDEAHKMTLHGGPTLMLSHLRTKYWILSAKNKVKAYVRKCVKCKRYAASTQTPFMGQLPKSRVTPARPFYHTGVDFAGPINLRTSKGRGHQSHKGYICVFVCMATKAIHLEVISDLTAHGFIAGFKRFVARRGFVADIWSDNGTNFVGASRELRHLVAAEKSSVAAEIREWLGNNSTSWHFIPPHSPNFGGLWEAGVKSTKFHLKRVIGNSTLTYEEMSTLLSQVEACLNSRPLSMLSDNSSDPTPLTPGHFLIGEPLIAVPERNYEHSNISNLRRWQVTQRMLQDFWRRWSAEYLVQLLQRYKWTKHIPEPNIGDVVLIKEDNLPPARWLLETKSNINPGVGGAGYRSRYLSHAKRALYHLSYAPGVKNGELVDRAVVIACRASTLKWQKVISVERPMAVGADEFLNGDHYSAYSFLRLDAEGGGLGVVAQHWETLSSSGPD</sequence>
<name>A0A7E5WA05_TRINI</name>
<dbReference type="InterPro" id="IPR036397">
    <property type="entry name" value="RNaseH_sf"/>
</dbReference>
<dbReference type="Pfam" id="PF05380">
    <property type="entry name" value="Peptidase_A17"/>
    <property type="match status" value="1"/>
</dbReference>
<dbReference type="InterPro" id="IPR043502">
    <property type="entry name" value="DNA/RNA_pol_sf"/>
</dbReference>
<dbReference type="PROSITE" id="PS50175">
    <property type="entry name" value="ASP_PROT_RETROV"/>
    <property type="match status" value="1"/>
</dbReference>
<dbReference type="InterPro" id="IPR001584">
    <property type="entry name" value="Integrase_cat-core"/>
</dbReference>
<dbReference type="GO" id="GO:0015074">
    <property type="term" value="P:DNA integration"/>
    <property type="evidence" value="ECO:0007669"/>
    <property type="project" value="InterPro"/>
</dbReference>
<organism evidence="3 4">
    <name type="scientific">Trichoplusia ni</name>
    <name type="common">Cabbage looper</name>
    <dbReference type="NCBI Taxonomy" id="7111"/>
    <lineage>
        <taxon>Eukaryota</taxon>
        <taxon>Metazoa</taxon>
        <taxon>Ecdysozoa</taxon>
        <taxon>Arthropoda</taxon>
        <taxon>Hexapoda</taxon>
        <taxon>Insecta</taxon>
        <taxon>Pterygota</taxon>
        <taxon>Neoptera</taxon>
        <taxon>Endopterygota</taxon>
        <taxon>Lepidoptera</taxon>
        <taxon>Glossata</taxon>
        <taxon>Ditrysia</taxon>
        <taxon>Noctuoidea</taxon>
        <taxon>Noctuidae</taxon>
        <taxon>Plusiinae</taxon>
        <taxon>Trichoplusia</taxon>
    </lineage>
</organism>
<dbReference type="GO" id="GO:0003676">
    <property type="term" value="F:nucleic acid binding"/>
    <property type="evidence" value="ECO:0007669"/>
    <property type="project" value="InterPro"/>
</dbReference>
<dbReference type="SUPFAM" id="SSF53098">
    <property type="entry name" value="Ribonuclease H-like"/>
    <property type="match status" value="1"/>
</dbReference>
<dbReference type="GO" id="GO:0004190">
    <property type="term" value="F:aspartic-type endopeptidase activity"/>
    <property type="evidence" value="ECO:0007669"/>
    <property type="project" value="InterPro"/>
</dbReference>
<evidence type="ECO:0000313" key="4">
    <source>
        <dbReference type="RefSeq" id="XP_026737523.1"/>
    </source>
</evidence>
<evidence type="ECO:0000259" key="2">
    <source>
        <dbReference type="PROSITE" id="PS50994"/>
    </source>
</evidence>
<dbReference type="GO" id="GO:0071897">
    <property type="term" value="P:DNA biosynthetic process"/>
    <property type="evidence" value="ECO:0007669"/>
    <property type="project" value="UniProtKB-ARBA"/>
</dbReference>
<dbReference type="GO" id="GO:0042575">
    <property type="term" value="C:DNA polymerase complex"/>
    <property type="evidence" value="ECO:0007669"/>
    <property type="project" value="UniProtKB-ARBA"/>
</dbReference>
<dbReference type="GO" id="GO:0006508">
    <property type="term" value="P:proteolysis"/>
    <property type="evidence" value="ECO:0007669"/>
    <property type="project" value="InterPro"/>
</dbReference>
<dbReference type="SUPFAM" id="SSF56672">
    <property type="entry name" value="DNA/RNA polymerases"/>
    <property type="match status" value="1"/>
</dbReference>
<dbReference type="Pfam" id="PF18701">
    <property type="entry name" value="DUF5641"/>
    <property type="match status" value="1"/>
</dbReference>
<keyword evidence="3" id="KW-1185">Reference proteome</keyword>
<feature type="domain" description="Peptidase A2" evidence="1">
    <location>
        <begin position="236"/>
        <end position="273"/>
    </location>
</feature>
<dbReference type="RefSeq" id="XP_026737523.1">
    <property type="nucleotide sequence ID" value="XM_026881722.1"/>
</dbReference>
<dbReference type="Gene3D" id="3.30.420.10">
    <property type="entry name" value="Ribonuclease H-like superfamily/Ribonuclease H"/>
    <property type="match status" value="1"/>
</dbReference>
<dbReference type="InterPro" id="IPR008042">
    <property type="entry name" value="Retrotrans_Pao"/>
</dbReference>
<dbReference type="PANTHER" id="PTHR47331">
    <property type="entry name" value="PHD-TYPE DOMAIN-CONTAINING PROTEIN"/>
    <property type="match status" value="1"/>
</dbReference>
<dbReference type="Gene3D" id="1.10.340.70">
    <property type="match status" value="1"/>
</dbReference>
<dbReference type="OrthoDB" id="5984724at2759"/>
<dbReference type="KEGG" id="tnl:113500532"/>
<dbReference type="InterPro" id="IPR041588">
    <property type="entry name" value="Integrase_H2C2"/>
</dbReference>